<dbReference type="AlphaFoldDB" id="A0A5B7JZH6"/>
<comment type="caution">
    <text evidence="1">The sequence shown here is derived from an EMBL/GenBank/DDBJ whole genome shotgun (WGS) entry which is preliminary data.</text>
</comment>
<reference evidence="1 2" key="1">
    <citation type="submission" date="2019-05" db="EMBL/GenBank/DDBJ databases">
        <title>Another draft genome of Portunus trituberculatus and its Hox gene families provides insights of decapod evolution.</title>
        <authorList>
            <person name="Jeong J.-H."/>
            <person name="Song I."/>
            <person name="Kim S."/>
            <person name="Choi T."/>
            <person name="Kim D."/>
            <person name="Ryu S."/>
            <person name="Kim W."/>
        </authorList>
    </citation>
    <scope>NUCLEOTIDE SEQUENCE [LARGE SCALE GENOMIC DNA]</scope>
    <source>
        <tissue evidence="1">Muscle</tissue>
    </source>
</reference>
<gene>
    <name evidence="1" type="ORF">E2C01_095474</name>
</gene>
<evidence type="ECO:0000313" key="2">
    <source>
        <dbReference type="Proteomes" id="UP000324222"/>
    </source>
</evidence>
<dbReference type="EMBL" id="VSRR010121021">
    <property type="protein sequence ID" value="MPD00026.1"/>
    <property type="molecule type" value="Genomic_DNA"/>
</dbReference>
<evidence type="ECO:0000313" key="1">
    <source>
        <dbReference type="EMBL" id="MPD00026.1"/>
    </source>
</evidence>
<protein>
    <submittedName>
        <fullName evidence="1">Uncharacterized protein</fullName>
    </submittedName>
</protein>
<sequence>MYSHSPTSPPTHLFLCGSDYSFSSHSLHHPSICPFIAASHHSSFPLPLHRSPANDST</sequence>
<accession>A0A5B7JZH6</accession>
<proteinExistence type="predicted"/>
<name>A0A5B7JZH6_PORTR</name>
<dbReference type="Proteomes" id="UP000324222">
    <property type="component" value="Unassembled WGS sequence"/>
</dbReference>
<organism evidence="1 2">
    <name type="scientific">Portunus trituberculatus</name>
    <name type="common">Swimming crab</name>
    <name type="synonym">Neptunus trituberculatus</name>
    <dbReference type="NCBI Taxonomy" id="210409"/>
    <lineage>
        <taxon>Eukaryota</taxon>
        <taxon>Metazoa</taxon>
        <taxon>Ecdysozoa</taxon>
        <taxon>Arthropoda</taxon>
        <taxon>Crustacea</taxon>
        <taxon>Multicrustacea</taxon>
        <taxon>Malacostraca</taxon>
        <taxon>Eumalacostraca</taxon>
        <taxon>Eucarida</taxon>
        <taxon>Decapoda</taxon>
        <taxon>Pleocyemata</taxon>
        <taxon>Brachyura</taxon>
        <taxon>Eubrachyura</taxon>
        <taxon>Portunoidea</taxon>
        <taxon>Portunidae</taxon>
        <taxon>Portuninae</taxon>
        <taxon>Portunus</taxon>
    </lineage>
</organism>
<keyword evidence="2" id="KW-1185">Reference proteome</keyword>